<evidence type="ECO:0000256" key="3">
    <source>
        <dbReference type="ARBA" id="ARBA00022722"/>
    </source>
</evidence>
<evidence type="ECO:0000256" key="7">
    <source>
        <dbReference type="ARBA" id="ARBA00038093"/>
    </source>
</evidence>
<evidence type="ECO:0000256" key="5">
    <source>
        <dbReference type="ARBA" id="ARBA00022801"/>
    </source>
</evidence>
<reference evidence="11" key="1">
    <citation type="journal article" date="2019" name="Int. J. Syst. Evol. Microbiol.">
        <title>The Global Catalogue of Microorganisms (GCM) 10K type strain sequencing project: providing services to taxonomists for standard genome sequencing and annotation.</title>
        <authorList>
            <consortium name="The Broad Institute Genomics Platform"/>
            <consortium name="The Broad Institute Genome Sequencing Center for Infectious Disease"/>
            <person name="Wu L."/>
            <person name="Ma J."/>
        </authorList>
    </citation>
    <scope>NUCLEOTIDE SEQUENCE [LARGE SCALE GENOMIC DNA]</scope>
    <source>
        <strain evidence="11">KCTC 19466</strain>
    </source>
</reference>
<dbReference type="SUPFAM" id="SSF88723">
    <property type="entry name" value="PIN domain-like"/>
    <property type="match status" value="1"/>
</dbReference>
<evidence type="ECO:0000313" key="10">
    <source>
        <dbReference type="EMBL" id="GHD05714.1"/>
    </source>
</evidence>
<feature type="binding site" evidence="8">
    <location>
        <position position="104"/>
    </location>
    <ligand>
        <name>Mg(2+)</name>
        <dbReference type="ChEBI" id="CHEBI:18420"/>
    </ligand>
</feature>
<comment type="similarity">
    <text evidence="7 8">Belongs to the PINc/VapC protein family.</text>
</comment>
<evidence type="ECO:0000256" key="8">
    <source>
        <dbReference type="HAMAP-Rule" id="MF_00265"/>
    </source>
</evidence>
<accession>A0ABQ3GIQ6</accession>
<keyword evidence="5 8" id="KW-0378">Hydrolase</keyword>
<organism evidence="10 11">
    <name type="scientific">Zhihengliuella salsuginis</name>
    <dbReference type="NCBI Taxonomy" id="578222"/>
    <lineage>
        <taxon>Bacteria</taxon>
        <taxon>Bacillati</taxon>
        <taxon>Actinomycetota</taxon>
        <taxon>Actinomycetes</taxon>
        <taxon>Micrococcales</taxon>
        <taxon>Micrococcaceae</taxon>
        <taxon>Zhihengliuella</taxon>
    </lineage>
</organism>
<dbReference type="Gene3D" id="3.40.50.1010">
    <property type="entry name" value="5'-nuclease"/>
    <property type="match status" value="1"/>
</dbReference>
<dbReference type="PANTHER" id="PTHR33653:SF1">
    <property type="entry name" value="RIBONUCLEASE VAPC2"/>
    <property type="match status" value="1"/>
</dbReference>
<evidence type="ECO:0000256" key="4">
    <source>
        <dbReference type="ARBA" id="ARBA00022723"/>
    </source>
</evidence>
<dbReference type="EC" id="3.1.-.-" evidence="8"/>
<comment type="cofactor">
    <cofactor evidence="1 8">
        <name>Mg(2+)</name>
        <dbReference type="ChEBI" id="CHEBI:18420"/>
    </cofactor>
</comment>
<dbReference type="PANTHER" id="PTHR33653">
    <property type="entry name" value="RIBONUCLEASE VAPC2"/>
    <property type="match status" value="1"/>
</dbReference>
<keyword evidence="4 8" id="KW-0479">Metal-binding</keyword>
<proteinExistence type="inferred from homology"/>
<dbReference type="InterPro" id="IPR002716">
    <property type="entry name" value="PIN_dom"/>
</dbReference>
<dbReference type="InterPro" id="IPR050556">
    <property type="entry name" value="Type_II_TA_system_RNase"/>
</dbReference>
<evidence type="ECO:0000256" key="6">
    <source>
        <dbReference type="ARBA" id="ARBA00022842"/>
    </source>
</evidence>
<feature type="domain" description="PIN" evidence="9">
    <location>
        <begin position="2"/>
        <end position="124"/>
    </location>
</feature>
<dbReference type="CDD" id="cd18731">
    <property type="entry name" value="PIN_NgFitB-like"/>
    <property type="match status" value="1"/>
</dbReference>
<evidence type="ECO:0000256" key="1">
    <source>
        <dbReference type="ARBA" id="ARBA00001946"/>
    </source>
</evidence>
<protein>
    <recommendedName>
        <fullName evidence="8">Ribonuclease VapC</fullName>
        <shortName evidence="8">RNase VapC</shortName>
        <ecNumber evidence="8">3.1.-.-</ecNumber>
    </recommendedName>
    <alternativeName>
        <fullName evidence="8">Toxin VapC</fullName>
    </alternativeName>
</protein>
<feature type="binding site" evidence="8">
    <location>
        <position position="5"/>
    </location>
    <ligand>
        <name>Mg(2+)</name>
        <dbReference type="ChEBI" id="CHEBI:18420"/>
    </ligand>
</feature>
<keyword evidence="6 8" id="KW-0460">Magnesium</keyword>
<evidence type="ECO:0000259" key="9">
    <source>
        <dbReference type="Pfam" id="PF01850"/>
    </source>
</evidence>
<gene>
    <name evidence="8 10" type="primary">vapC</name>
    <name evidence="10" type="ORF">GCM10008096_15020</name>
</gene>
<evidence type="ECO:0000256" key="2">
    <source>
        <dbReference type="ARBA" id="ARBA00022649"/>
    </source>
</evidence>
<dbReference type="RefSeq" id="WP_189349508.1">
    <property type="nucleotide sequence ID" value="NZ_BMXK01000005.1"/>
</dbReference>
<name>A0ABQ3GIQ6_9MICC</name>
<dbReference type="Pfam" id="PF01850">
    <property type="entry name" value="PIN"/>
    <property type="match status" value="1"/>
</dbReference>
<dbReference type="InterPro" id="IPR022907">
    <property type="entry name" value="VapC_family"/>
</dbReference>
<keyword evidence="3 8" id="KW-0540">Nuclease</keyword>
<keyword evidence="2 8" id="KW-1277">Toxin-antitoxin system</keyword>
<comment type="caution">
    <text evidence="10">The sequence shown here is derived from an EMBL/GenBank/DDBJ whole genome shotgun (WGS) entry which is preliminary data.</text>
</comment>
<dbReference type="InterPro" id="IPR029060">
    <property type="entry name" value="PIN-like_dom_sf"/>
</dbReference>
<sequence length="142" mass="15551">MIILDTNVISELMLPEPSQTVIAWLDQQNSMSLYTTAVTAAELRAGVALLPDGKRRKVLDQYVEDVLGDYFDLRILPFDVNASPPYAEILACRRSAGRPIHTADAQIAAIARTHSAPMATRNSKDFDGLGLSLIDPWTPTPT</sequence>
<dbReference type="EMBL" id="BMXK01000005">
    <property type="protein sequence ID" value="GHD05714.1"/>
    <property type="molecule type" value="Genomic_DNA"/>
</dbReference>
<evidence type="ECO:0000313" key="11">
    <source>
        <dbReference type="Proteomes" id="UP000642819"/>
    </source>
</evidence>
<keyword evidence="8" id="KW-0800">Toxin</keyword>
<dbReference type="Proteomes" id="UP000642819">
    <property type="component" value="Unassembled WGS sequence"/>
</dbReference>
<comment type="function">
    <text evidence="8">Toxic component of a toxin-antitoxin (TA) system. An RNase.</text>
</comment>
<dbReference type="HAMAP" id="MF_00265">
    <property type="entry name" value="VapC_Nob1"/>
    <property type="match status" value="1"/>
</dbReference>
<keyword evidence="11" id="KW-1185">Reference proteome</keyword>